<sequence length="101" mass="11255">MRICMLGDQYCASPLTSLPWLRRPGVEPGSTAWKAAMLTVIPPTLRELSYSKSLSGQNWVNVMLHSIRKQRNRDFLTSVYKRSNAIAATLCRSLEGAESVA</sequence>
<evidence type="ECO:0000313" key="2">
    <source>
        <dbReference type="Proteomes" id="UP001054945"/>
    </source>
</evidence>
<accession>A0AAV4PP26</accession>
<reference evidence="1 2" key="1">
    <citation type="submission" date="2021-06" db="EMBL/GenBank/DDBJ databases">
        <title>Caerostris extrusa draft genome.</title>
        <authorList>
            <person name="Kono N."/>
            <person name="Arakawa K."/>
        </authorList>
    </citation>
    <scope>NUCLEOTIDE SEQUENCE [LARGE SCALE GENOMIC DNA]</scope>
</reference>
<organism evidence="1 2">
    <name type="scientific">Caerostris extrusa</name>
    <name type="common">Bark spider</name>
    <name type="synonym">Caerostris bankana</name>
    <dbReference type="NCBI Taxonomy" id="172846"/>
    <lineage>
        <taxon>Eukaryota</taxon>
        <taxon>Metazoa</taxon>
        <taxon>Ecdysozoa</taxon>
        <taxon>Arthropoda</taxon>
        <taxon>Chelicerata</taxon>
        <taxon>Arachnida</taxon>
        <taxon>Araneae</taxon>
        <taxon>Araneomorphae</taxon>
        <taxon>Entelegynae</taxon>
        <taxon>Araneoidea</taxon>
        <taxon>Araneidae</taxon>
        <taxon>Caerostris</taxon>
    </lineage>
</organism>
<dbReference type="AlphaFoldDB" id="A0AAV4PP26"/>
<evidence type="ECO:0000313" key="1">
    <source>
        <dbReference type="EMBL" id="GIX97640.1"/>
    </source>
</evidence>
<proteinExistence type="predicted"/>
<keyword evidence="2" id="KW-1185">Reference proteome</keyword>
<dbReference type="Proteomes" id="UP001054945">
    <property type="component" value="Unassembled WGS sequence"/>
</dbReference>
<name>A0AAV4PP26_CAEEX</name>
<comment type="caution">
    <text evidence="1">The sequence shown here is derived from an EMBL/GenBank/DDBJ whole genome shotgun (WGS) entry which is preliminary data.</text>
</comment>
<gene>
    <name evidence="1" type="ORF">CEXT_727541</name>
</gene>
<protein>
    <submittedName>
        <fullName evidence="1">Uncharacterized protein</fullName>
    </submittedName>
</protein>
<dbReference type="EMBL" id="BPLR01004804">
    <property type="protein sequence ID" value="GIX97640.1"/>
    <property type="molecule type" value="Genomic_DNA"/>
</dbReference>